<accession>A0A1E8FK25</accession>
<dbReference type="Proteomes" id="UP000176037">
    <property type="component" value="Unassembled WGS sequence"/>
</dbReference>
<sequence>MLRKISKAVLLTTCLVSGAQATPITYLGADDSVSSLSDMVNSVAAMNDFLSVAGALDVVDFESAIPPDVTISGGSVVSSNCGALCGFNTTAGGSFWTEVFGGSVTFTFSDPVDAFGFFVSGLQTDLVPLQTITYTDGSNAQQFIDMPSSTGGGGAFVGFIDYGELISSVTFDATNDILAFDDLLFGQSASNPGNPTPPTSVPAPATFLLLLASLIGFRKYSKNIFKS</sequence>
<evidence type="ECO:0008006" key="4">
    <source>
        <dbReference type="Google" id="ProtNLM"/>
    </source>
</evidence>
<proteinExistence type="predicted"/>
<dbReference type="EMBL" id="MJIC01000002">
    <property type="protein sequence ID" value="OFI36291.1"/>
    <property type="molecule type" value="Genomic_DNA"/>
</dbReference>
<comment type="caution">
    <text evidence="2">The sequence shown here is derived from an EMBL/GenBank/DDBJ whole genome shotgun (WGS) entry which is preliminary data.</text>
</comment>
<dbReference type="OrthoDB" id="8821021at2"/>
<organism evidence="2 3">
    <name type="scientific">Alteromonas lipolytica</name>
    <dbReference type="NCBI Taxonomy" id="1856405"/>
    <lineage>
        <taxon>Bacteria</taxon>
        <taxon>Pseudomonadati</taxon>
        <taxon>Pseudomonadota</taxon>
        <taxon>Gammaproteobacteria</taxon>
        <taxon>Alteromonadales</taxon>
        <taxon>Alteromonadaceae</taxon>
        <taxon>Alteromonas/Salinimonas group</taxon>
        <taxon>Alteromonas</taxon>
    </lineage>
</organism>
<evidence type="ECO:0000313" key="3">
    <source>
        <dbReference type="Proteomes" id="UP000176037"/>
    </source>
</evidence>
<evidence type="ECO:0000313" key="2">
    <source>
        <dbReference type="EMBL" id="OFI36291.1"/>
    </source>
</evidence>
<protein>
    <recommendedName>
        <fullName evidence="4">PEP-CTERM sorting domain-containing protein</fullName>
    </recommendedName>
</protein>
<gene>
    <name evidence="2" type="ORF">BFC17_08590</name>
</gene>
<feature type="signal peptide" evidence="1">
    <location>
        <begin position="1"/>
        <end position="21"/>
    </location>
</feature>
<evidence type="ECO:0000256" key="1">
    <source>
        <dbReference type="SAM" id="SignalP"/>
    </source>
</evidence>
<dbReference type="AlphaFoldDB" id="A0A1E8FK25"/>
<keyword evidence="3" id="KW-1185">Reference proteome</keyword>
<reference evidence="2 3" key="1">
    <citation type="submission" date="2016-09" db="EMBL/GenBank/DDBJ databases">
        <title>Alteromonas lipolytica, a new species isolated from sea water.</title>
        <authorList>
            <person name="Wu Y.-H."/>
            <person name="Cheng H."/>
            <person name="Xu X.-W."/>
        </authorList>
    </citation>
    <scope>NUCLEOTIDE SEQUENCE [LARGE SCALE GENOMIC DNA]</scope>
    <source>
        <strain evidence="2 3">JW12</strain>
    </source>
</reference>
<keyword evidence="1" id="KW-0732">Signal</keyword>
<name>A0A1E8FK25_9ALTE</name>
<feature type="chain" id="PRO_5009214407" description="PEP-CTERM sorting domain-containing protein" evidence="1">
    <location>
        <begin position="22"/>
        <end position="227"/>
    </location>
</feature>